<protein>
    <submittedName>
        <fullName evidence="9">DMT family transporter</fullName>
    </submittedName>
</protein>
<evidence type="ECO:0000256" key="1">
    <source>
        <dbReference type="ARBA" id="ARBA00004651"/>
    </source>
</evidence>
<feature type="transmembrane region" description="Helical" evidence="7">
    <location>
        <begin position="39"/>
        <end position="58"/>
    </location>
</feature>
<comment type="caution">
    <text evidence="9">The sequence shown here is derived from an EMBL/GenBank/DDBJ whole genome shotgun (WGS) entry which is preliminary data.</text>
</comment>
<feature type="transmembrane region" description="Helical" evidence="7">
    <location>
        <begin position="96"/>
        <end position="118"/>
    </location>
</feature>
<keyword evidence="6 7" id="KW-0472">Membrane</keyword>
<keyword evidence="3" id="KW-1003">Cell membrane</keyword>
<feature type="transmembrane region" description="Helical" evidence="7">
    <location>
        <begin position="7"/>
        <end position="33"/>
    </location>
</feature>
<feature type="transmembrane region" description="Helical" evidence="7">
    <location>
        <begin position="183"/>
        <end position="200"/>
    </location>
</feature>
<feature type="transmembrane region" description="Helical" evidence="7">
    <location>
        <begin position="65"/>
        <end position="84"/>
    </location>
</feature>
<evidence type="ECO:0000256" key="5">
    <source>
        <dbReference type="ARBA" id="ARBA00022989"/>
    </source>
</evidence>
<dbReference type="InterPro" id="IPR050638">
    <property type="entry name" value="AA-Vitamin_Transporters"/>
</dbReference>
<feature type="transmembrane region" description="Helical" evidence="7">
    <location>
        <begin position="245"/>
        <end position="264"/>
    </location>
</feature>
<feature type="domain" description="EamA" evidence="8">
    <location>
        <begin position="9"/>
        <end position="140"/>
    </location>
</feature>
<dbReference type="InterPro" id="IPR037185">
    <property type="entry name" value="EmrE-like"/>
</dbReference>
<organism evidence="9 10">
    <name type="scientific">Planococcus shenhongbingii</name>
    <dbReference type="NCBI Taxonomy" id="3058398"/>
    <lineage>
        <taxon>Bacteria</taxon>
        <taxon>Bacillati</taxon>
        <taxon>Bacillota</taxon>
        <taxon>Bacilli</taxon>
        <taxon>Bacillales</taxon>
        <taxon>Caryophanaceae</taxon>
        <taxon>Planococcus</taxon>
    </lineage>
</organism>
<evidence type="ECO:0000313" key="10">
    <source>
        <dbReference type="Proteomes" id="UP001172142"/>
    </source>
</evidence>
<evidence type="ECO:0000256" key="3">
    <source>
        <dbReference type="ARBA" id="ARBA00022475"/>
    </source>
</evidence>
<evidence type="ECO:0000256" key="2">
    <source>
        <dbReference type="ARBA" id="ARBA00007362"/>
    </source>
</evidence>
<feature type="transmembrane region" description="Helical" evidence="7">
    <location>
        <begin position="125"/>
        <end position="147"/>
    </location>
</feature>
<feature type="transmembrane region" description="Helical" evidence="7">
    <location>
        <begin position="153"/>
        <end position="171"/>
    </location>
</feature>
<evidence type="ECO:0000256" key="6">
    <source>
        <dbReference type="ARBA" id="ARBA00023136"/>
    </source>
</evidence>
<accession>A0ABT8NC59</accession>
<evidence type="ECO:0000256" key="4">
    <source>
        <dbReference type="ARBA" id="ARBA00022692"/>
    </source>
</evidence>
<name>A0ABT8NC59_9BACL</name>
<dbReference type="SUPFAM" id="SSF103481">
    <property type="entry name" value="Multidrug resistance efflux transporter EmrE"/>
    <property type="match status" value="2"/>
</dbReference>
<comment type="similarity">
    <text evidence="2">Belongs to the EamA transporter family.</text>
</comment>
<reference evidence="9 10" key="1">
    <citation type="submission" date="2023-07" db="EMBL/GenBank/DDBJ databases">
        <title>Novel species in genus Planococcus.</title>
        <authorList>
            <person name="Ning S."/>
        </authorList>
    </citation>
    <scope>NUCLEOTIDE SEQUENCE [LARGE SCALE GENOMIC DNA]</scope>
    <source>
        <strain evidence="9 10">N017</strain>
    </source>
</reference>
<dbReference type="PANTHER" id="PTHR32322">
    <property type="entry name" value="INNER MEMBRANE TRANSPORTER"/>
    <property type="match status" value="1"/>
</dbReference>
<evidence type="ECO:0000313" key="9">
    <source>
        <dbReference type="EMBL" id="MDN7245272.1"/>
    </source>
</evidence>
<evidence type="ECO:0000256" key="7">
    <source>
        <dbReference type="SAM" id="Phobius"/>
    </source>
</evidence>
<dbReference type="RefSeq" id="WP_301855806.1">
    <property type="nucleotide sequence ID" value="NZ_JAUJWU010000001.1"/>
</dbReference>
<feature type="transmembrane region" description="Helical" evidence="7">
    <location>
        <begin position="212"/>
        <end position="233"/>
    </location>
</feature>
<comment type="subcellular location">
    <subcellularLocation>
        <location evidence="1">Cell membrane</location>
        <topology evidence="1">Multi-pass membrane protein</topology>
    </subcellularLocation>
</comment>
<dbReference type="PANTHER" id="PTHR32322:SF18">
    <property type="entry name" value="S-ADENOSYLMETHIONINE_S-ADENOSYLHOMOCYSTEINE TRANSPORTER"/>
    <property type="match status" value="1"/>
</dbReference>
<dbReference type="Proteomes" id="UP001172142">
    <property type="component" value="Unassembled WGS sequence"/>
</dbReference>
<evidence type="ECO:0000259" key="8">
    <source>
        <dbReference type="Pfam" id="PF00892"/>
    </source>
</evidence>
<dbReference type="EMBL" id="JAUJWU010000001">
    <property type="protein sequence ID" value="MDN7245272.1"/>
    <property type="molecule type" value="Genomic_DNA"/>
</dbReference>
<feature type="domain" description="EamA" evidence="8">
    <location>
        <begin position="152"/>
        <end position="287"/>
    </location>
</feature>
<keyword evidence="10" id="KW-1185">Reference proteome</keyword>
<proteinExistence type="inferred from homology"/>
<keyword evidence="5 7" id="KW-1133">Transmembrane helix</keyword>
<feature type="transmembrane region" description="Helical" evidence="7">
    <location>
        <begin position="270"/>
        <end position="287"/>
    </location>
</feature>
<sequence>MRNKIWFTYAILLFCVIAWGSNFVFGAILVAVFDPSIIAVLRLIFILIFLFFVTFRAVKVQKLTVHNYIFLAIAGFIGVSLNQWSFYASLQFTEPVTAALILALSPIVTSLLSSYWFNEKKTARFWFGSFIALTGVWLVISNGSLLIPSIGKGELLIALTMLSFSVFLIFVQHLSKTIHPAVITWYSNVFGVIGLIPFIPWENASQIWAIPIPYWLLLIATAVIMHGLCTLLWNNSIQKVGASKASLLLNLEPFIAMLFSLMILGHAIQMLQVVGATIILVGVAISLRTK</sequence>
<keyword evidence="4 7" id="KW-0812">Transmembrane</keyword>
<gene>
    <name evidence="9" type="ORF">QWY13_07140</name>
</gene>
<dbReference type="Pfam" id="PF00892">
    <property type="entry name" value="EamA"/>
    <property type="match status" value="2"/>
</dbReference>
<dbReference type="InterPro" id="IPR000620">
    <property type="entry name" value="EamA_dom"/>
</dbReference>